<feature type="compositionally biased region" description="Polar residues" evidence="5">
    <location>
        <begin position="263"/>
        <end position="281"/>
    </location>
</feature>
<dbReference type="GO" id="GO:0003700">
    <property type="term" value="F:DNA-binding transcription factor activity"/>
    <property type="evidence" value="ECO:0007669"/>
    <property type="project" value="InterPro"/>
</dbReference>
<feature type="region of interest" description="Disordered" evidence="5">
    <location>
        <begin position="82"/>
        <end position="105"/>
    </location>
</feature>
<dbReference type="Gramene" id="KQJ89767">
    <property type="protein sequence ID" value="KQJ89767"/>
    <property type="gene ID" value="BRADI_4g27620v3"/>
</dbReference>
<dbReference type="PROSITE" id="PS51294">
    <property type="entry name" value="HTH_MYB"/>
    <property type="match status" value="1"/>
</dbReference>
<reference evidence="7 8" key="1">
    <citation type="journal article" date="2010" name="Nature">
        <title>Genome sequencing and analysis of the model grass Brachypodium distachyon.</title>
        <authorList>
            <consortium name="International Brachypodium Initiative"/>
        </authorList>
    </citation>
    <scope>NUCLEOTIDE SEQUENCE [LARGE SCALE GENOMIC DNA]</scope>
    <source>
        <strain evidence="7">Bd21</strain>
        <strain evidence="8">cv. Bd21</strain>
    </source>
</reference>
<keyword evidence="9" id="KW-1185">Reference proteome</keyword>
<dbReference type="EnsemblPlants" id="KQJ89768">
    <property type="protein sequence ID" value="KQJ89768"/>
    <property type="gene ID" value="BRADI_4g27620v3"/>
</dbReference>
<dbReference type="FunFam" id="1.10.10.60:FF:000002">
    <property type="entry name" value="Myb family transcription factor"/>
    <property type="match status" value="1"/>
</dbReference>
<proteinExistence type="predicted"/>
<feature type="compositionally biased region" description="Polar residues" evidence="5">
    <location>
        <begin position="185"/>
        <end position="197"/>
    </location>
</feature>
<dbReference type="Proteomes" id="UP000008810">
    <property type="component" value="Chromosome 4"/>
</dbReference>
<keyword evidence="4" id="KW-0539">Nucleus</keyword>
<dbReference type="InterPro" id="IPR046955">
    <property type="entry name" value="PHR1-like"/>
</dbReference>
<dbReference type="InterPro" id="IPR006447">
    <property type="entry name" value="Myb_dom_plants"/>
</dbReference>
<dbReference type="InterPro" id="IPR001005">
    <property type="entry name" value="SANT/Myb"/>
</dbReference>
<dbReference type="PANTHER" id="PTHR31499">
    <property type="entry name" value="MYB FAMILY TRANSCRIPTION FACTOR PHL11"/>
    <property type="match status" value="1"/>
</dbReference>
<dbReference type="EnsemblPlants" id="KQJ89767">
    <property type="protein sequence ID" value="KQJ89767"/>
    <property type="gene ID" value="BRADI_4g27620v3"/>
</dbReference>
<dbReference type="RefSeq" id="XP_003577958.1">
    <property type="nucleotide sequence ID" value="XM_003577910.4"/>
</dbReference>
<evidence type="ECO:0000256" key="5">
    <source>
        <dbReference type="SAM" id="MobiDB-lite"/>
    </source>
</evidence>
<dbReference type="PANTHER" id="PTHR31499:SF79">
    <property type="entry name" value="HTH MYB-TYPE DOMAIN-CONTAINING PROTEIN"/>
    <property type="match status" value="1"/>
</dbReference>
<evidence type="ECO:0000313" key="8">
    <source>
        <dbReference type="EnsemblPlants" id="KQJ89768"/>
    </source>
</evidence>
<dbReference type="EMBL" id="CM000883">
    <property type="protein sequence ID" value="KQJ89767.1"/>
    <property type="molecule type" value="Genomic_DNA"/>
</dbReference>
<organism evidence="8">
    <name type="scientific">Brachypodium distachyon</name>
    <name type="common">Purple false brome</name>
    <name type="synonym">Trachynia distachya</name>
    <dbReference type="NCBI Taxonomy" id="15368"/>
    <lineage>
        <taxon>Eukaryota</taxon>
        <taxon>Viridiplantae</taxon>
        <taxon>Streptophyta</taxon>
        <taxon>Embryophyta</taxon>
        <taxon>Tracheophyta</taxon>
        <taxon>Spermatophyta</taxon>
        <taxon>Magnoliopsida</taxon>
        <taxon>Liliopsida</taxon>
        <taxon>Poales</taxon>
        <taxon>Poaceae</taxon>
        <taxon>BOP clade</taxon>
        <taxon>Pooideae</taxon>
        <taxon>Stipodae</taxon>
        <taxon>Brachypodieae</taxon>
        <taxon>Brachypodium</taxon>
    </lineage>
</organism>
<sequence length="281" mass="30541">MELGGNNMGSNDGANSKASLAARQRLRWTDELHEQFVEAVTQLGGPDRATPKGVLRIMGTPGLTIYHVKSHLQKYRLAKYIPDSSTDGNKSDNKDPGDSLAGLDGSSGLQISEALKLQMEVQKRLHEQLEVQRQLQLRIEAQGKYLKKIIEEQQRYGGIKSETPGAGGTATVSSDQFPDSERTDPSTPAPTSESSQGVPFKRDNGGQTEATKSPCHDEQLTTDSNCHPGSPTVSPKHERAAKRQRGNGTEFSEADLSLPQHIFESSSGPEFQQCSVPYSGH</sequence>
<feature type="domain" description="HTH myb-type" evidence="6">
    <location>
        <begin position="23"/>
        <end position="80"/>
    </location>
</feature>
<dbReference type="RefSeq" id="XP_010238039.1">
    <property type="nucleotide sequence ID" value="XM_010239737.3"/>
</dbReference>
<dbReference type="STRING" id="15368.I1IP84"/>
<feature type="region of interest" description="Disordered" evidence="5">
    <location>
        <begin position="158"/>
        <end position="281"/>
    </location>
</feature>
<evidence type="ECO:0000256" key="1">
    <source>
        <dbReference type="ARBA" id="ARBA00023015"/>
    </source>
</evidence>
<dbReference type="SUPFAM" id="SSF46689">
    <property type="entry name" value="Homeodomain-like"/>
    <property type="match status" value="1"/>
</dbReference>
<dbReference type="KEGG" id="bdi:100838837"/>
<dbReference type="InterPro" id="IPR009057">
    <property type="entry name" value="Homeodomain-like_sf"/>
</dbReference>
<evidence type="ECO:0000256" key="2">
    <source>
        <dbReference type="ARBA" id="ARBA00023125"/>
    </source>
</evidence>
<keyword evidence="3" id="KW-0804">Transcription</keyword>
<dbReference type="eggNOG" id="ENOG502QU84">
    <property type="taxonomic scope" value="Eukaryota"/>
</dbReference>
<dbReference type="OMA" id="TPDSACH"/>
<evidence type="ECO:0000259" key="6">
    <source>
        <dbReference type="PROSITE" id="PS51294"/>
    </source>
</evidence>
<evidence type="ECO:0000256" key="4">
    <source>
        <dbReference type="ARBA" id="ARBA00023242"/>
    </source>
</evidence>
<dbReference type="EMBL" id="CM000883">
    <property type="protein sequence ID" value="KQJ89768.1"/>
    <property type="molecule type" value="Genomic_DNA"/>
</dbReference>
<keyword evidence="1" id="KW-0805">Transcription regulation</keyword>
<dbReference type="GeneID" id="100838837"/>
<name>I1IP84_BRADI</name>
<gene>
    <name evidence="8" type="primary">LOC100838837</name>
    <name evidence="7" type="ORF">BRADI_4g27620v3</name>
</gene>
<dbReference type="InterPro" id="IPR025756">
    <property type="entry name" value="Myb_CC_LHEQLE"/>
</dbReference>
<dbReference type="Gramene" id="KQJ89768">
    <property type="protein sequence ID" value="KQJ89768"/>
    <property type="gene ID" value="BRADI_4g27620v3"/>
</dbReference>
<dbReference type="OrthoDB" id="551907at2759"/>
<accession>I1IP84</accession>
<dbReference type="InterPro" id="IPR017930">
    <property type="entry name" value="Myb_dom"/>
</dbReference>
<feature type="compositionally biased region" description="Polar residues" evidence="5">
    <location>
        <begin position="221"/>
        <end position="233"/>
    </location>
</feature>
<dbReference type="AlphaFoldDB" id="I1IP84"/>
<dbReference type="GO" id="GO:0003677">
    <property type="term" value="F:DNA binding"/>
    <property type="evidence" value="ECO:0007669"/>
    <property type="project" value="UniProtKB-KW"/>
</dbReference>
<evidence type="ECO:0000256" key="3">
    <source>
        <dbReference type="ARBA" id="ARBA00023163"/>
    </source>
</evidence>
<dbReference type="Gene3D" id="1.10.10.60">
    <property type="entry name" value="Homeodomain-like"/>
    <property type="match status" value="1"/>
</dbReference>
<dbReference type="NCBIfam" id="TIGR01557">
    <property type="entry name" value="myb_SHAQKYF"/>
    <property type="match status" value="1"/>
</dbReference>
<dbReference type="Pfam" id="PF00249">
    <property type="entry name" value="Myb_DNA-binding"/>
    <property type="match status" value="1"/>
</dbReference>
<dbReference type="HOGENOM" id="CLU_053944_0_0_1"/>
<reference evidence="8" key="3">
    <citation type="submission" date="2018-08" db="UniProtKB">
        <authorList>
            <consortium name="EnsemblPlants"/>
        </authorList>
    </citation>
    <scope>IDENTIFICATION</scope>
    <source>
        <strain evidence="8">cv. Bd21</strain>
    </source>
</reference>
<dbReference type="Pfam" id="PF14379">
    <property type="entry name" value="Myb_CC_LHEQLE"/>
    <property type="match status" value="1"/>
</dbReference>
<evidence type="ECO:0000313" key="9">
    <source>
        <dbReference type="Proteomes" id="UP000008810"/>
    </source>
</evidence>
<protein>
    <recommendedName>
        <fullName evidence="6">HTH myb-type domain-containing protein</fullName>
    </recommendedName>
</protein>
<keyword evidence="2" id="KW-0238">DNA-binding</keyword>
<evidence type="ECO:0000313" key="7">
    <source>
        <dbReference type="EMBL" id="KQJ89767.1"/>
    </source>
</evidence>
<reference evidence="7" key="2">
    <citation type="submission" date="2017-06" db="EMBL/GenBank/DDBJ databases">
        <title>WGS assembly of Brachypodium distachyon.</title>
        <authorList>
            <consortium name="The International Brachypodium Initiative"/>
            <person name="Lucas S."/>
            <person name="Harmon-Smith M."/>
            <person name="Lail K."/>
            <person name="Tice H."/>
            <person name="Grimwood J."/>
            <person name="Bruce D."/>
            <person name="Barry K."/>
            <person name="Shu S."/>
            <person name="Lindquist E."/>
            <person name="Wang M."/>
            <person name="Pitluck S."/>
            <person name="Vogel J.P."/>
            <person name="Garvin D.F."/>
            <person name="Mockler T.C."/>
            <person name="Schmutz J."/>
            <person name="Rokhsar D."/>
            <person name="Bevan M.W."/>
        </authorList>
    </citation>
    <scope>NUCLEOTIDE SEQUENCE</scope>
    <source>
        <strain evidence="7">Bd21</strain>
    </source>
</reference>